<name>A0ABR6ZKR2_9BURK</name>
<reference evidence="1 2" key="1">
    <citation type="submission" date="2020-08" db="EMBL/GenBank/DDBJ databases">
        <title>Novel species isolated from subtropical streams in China.</title>
        <authorList>
            <person name="Lu H."/>
        </authorList>
    </citation>
    <scope>NUCLEOTIDE SEQUENCE [LARGE SCALE GENOMIC DNA]</scope>
    <source>
        <strain evidence="1 2">CY18W</strain>
    </source>
</reference>
<gene>
    <name evidence="1" type="ORF">H8L32_03160</name>
</gene>
<keyword evidence="2" id="KW-1185">Reference proteome</keyword>
<proteinExistence type="predicted"/>
<evidence type="ECO:0000313" key="1">
    <source>
        <dbReference type="EMBL" id="MBC3916474.1"/>
    </source>
</evidence>
<sequence length="116" mass="13473">MNVNERAWLCEEIQKYKSHQEIVSLASDLDYRFSARGLFSLSRIKLEFQKFVDMNCYLDMLLFRAKAAVAVCRLPTLVFKENTIRNDGIEGCTYAIESELLNMFAKNRTLSTDRGF</sequence>
<organism evidence="1 2">
    <name type="scientific">Undibacterium hunanense</name>
    <dbReference type="NCBI Taxonomy" id="2762292"/>
    <lineage>
        <taxon>Bacteria</taxon>
        <taxon>Pseudomonadati</taxon>
        <taxon>Pseudomonadota</taxon>
        <taxon>Betaproteobacteria</taxon>
        <taxon>Burkholderiales</taxon>
        <taxon>Oxalobacteraceae</taxon>
        <taxon>Undibacterium</taxon>
    </lineage>
</organism>
<dbReference type="Proteomes" id="UP000650424">
    <property type="component" value="Unassembled WGS sequence"/>
</dbReference>
<comment type="caution">
    <text evidence="1">The sequence shown here is derived from an EMBL/GenBank/DDBJ whole genome shotgun (WGS) entry which is preliminary data.</text>
</comment>
<accession>A0ABR6ZKR2</accession>
<dbReference type="RefSeq" id="WP_186945691.1">
    <property type="nucleotide sequence ID" value="NZ_JACOGF010000001.1"/>
</dbReference>
<dbReference type="EMBL" id="JACOGF010000001">
    <property type="protein sequence ID" value="MBC3916474.1"/>
    <property type="molecule type" value="Genomic_DNA"/>
</dbReference>
<protein>
    <submittedName>
        <fullName evidence="1">Uncharacterized protein</fullName>
    </submittedName>
</protein>
<evidence type="ECO:0000313" key="2">
    <source>
        <dbReference type="Proteomes" id="UP000650424"/>
    </source>
</evidence>